<dbReference type="STRING" id="1236989.JCM15548_11557"/>
<gene>
    <name evidence="2" type="ORF">JCM15548_11557</name>
</gene>
<dbReference type="InterPro" id="IPR004697">
    <property type="entry name" value="AbgT"/>
</dbReference>
<dbReference type="Pfam" id="PF03806">
    <property type="entry name" value="ABG_transport"/>
    <property type="match status" value="1"/>
</dbReference>
<feature type="transmembrane region" description="Helical" evidence="1">
    <location>
        <begin position="89"/>
        <end position="109"/>
    </location>
</feature>
<feature type="transmembrane region" description="Helical" evidence="1">
    <location>
        <begin position="218"/>
        <end position="236"/>
    </location>
</feature>
<feature type="transmembrane region" description="Helical" evidence="1">
    <location>
        <begin position="418"/>
        <end position="442"/>
    </location>
</feature>
<dbReference type="PANTHER" id="PTHR30282:SF0">
    <property type="entry name" value="P-AMINOBENZOYL-GLUTAMATE TRANSPORT PROTEIN"/>
    <property type="match status" value="1"/>
</dbReference>
<feature type="transmembrane region" description="Helical" evidence="1">
    <location>
        <begin position="270"/>
        <end position="292"/>
    </location>
</feature>
<comment type="caution">
    <text evidence="2">The sequence shown here is derived from an EMBL/GenBank/DDBJ whole genome shotgun (WGS) entry which is preliminary data.</text>
</comment>
<keyword evidence="3" id="KW-1185">Reference proteome</keyword>
<dbReference type="EMBL" id="BAZW01000008">
    <property type="protein sequence ID" value="GAO29378.1"/>
    <property type="molecule type" value="Genomic_DNA"/>
</dbReference>
<evidence type="ECO:0000256" key="1">
    <source>
        <dbReference type="SAM" id="Phobius"/>
    </source>
</evidence>
<organism evidence="2 3">
    <name type="scientific">Geofilum rubicundum JCM 15548</name>
    <dbReference type="NCBI Taxonomy" id="1236989"/>
    <lineage>
        <taxon>Bacteria</taxon>
        <taxon>Pseudomonadati</taxon>
        <taxon>Bacteroidota</taxon>
        <taxon>Bacteroidia</taxon>
        <taxon>Marinilabiliales</taxon>
        <taxon>Marinilabiliaceae</taxon>
        <taxon>Geofilum</taxon>
    </lineage>
</organism>
<evidence type="ECO:0000313" key="2">
    <source>
        <dbReference type="EMBL" id="GAO29378.1"/>
    </source>
</evidence>
<dbReference type="AlphaFoldDB" id="A0A0E9LVR0"/>
<sequence length="516" mass="55442">MAKEQKSTSNAHTTGSKGLLKWIELLGNKLPHPFWMFVWITVFIIGLSAIAAFLGVSAVDPGTGVEVMAKNLISGEGLRRFLEEMVTNFAHFAPFGLVLVMLMGVSVAEKSGLLPIALRTMAFAVPRKVVLPVIFIIGACGNIGSDAGVVIVPPIAALIFMQMGLHPIAGLIAGYAGATAGFTANFFIAGTDVLLAGISTDVASRLDGSVEVSATANWYFMIASTLMLGIGGAFVASRFTIPGCKNLAIGEEGVQAFKDKPQLSPLERKGMVYAGWAALAIIAVVIALVAPANGPLRNQETGGVVPSPFLRGLVPILFFFFAIPGYVYGKVTGSIKKPDDLLKFMELGMKDLSGYIVLMLVVAQFINLFSWSRLDTILAINGAQFLEASGLTGPVMFTLFMMIVAFLNIFIGSGSAKWAIFAPIFIPMLAQLGYSPAFIQLMYRVGDSITNCVSPLYIYFPLLIGWVRKYDKDVGIGTILSLLVPYSVVLFVMWVIMLFVWYWLGLPIGVGEGIYL</sequence>
<feature type="transmembrane region" description="Helical" evidence="1">
    <location>
        <begin position="312"/>
        <end position="331"/>
    </location>
</feature>
<dbReference type="Proteomes" id="UP000032900">
    <property type="component" value="Unassembled WGS sequence"/>
</dbReference>
<evidence type="ECO:0000313" key="3">
    <source>
        <dbReference type="Proteomes" id="UP000032900"/>
    </source>
</evidence>
<dbReference type="GO" id="GO:1902604">
    <property type="term" value="P:p-aminobenzoyl-glutamate transmembrane transport"/>
    <property type="evidence" value="ECO:0007669"/>
    <property type="project" value="InterPro"/>
</dbReference>
<protein>
    <submittedName>
        <fullName evidence="2">Aminobenzoyl-glutamate transport protein</fullName>
    </submittedName>
</protein>
<keyword evidence="1" id="KW-0472">Membrane</keyword>
<feature type="transmembrane region" description="Helical" evidence="1">
    <location>
        <begin position="448"/>
        <end position="467"/>
    </location>
</feature>
<dbReference type="RefSeq" id="WP_062123632.1">
    <property type="nucleotide sequence ID" value="NZ_BAZW01000008.1"/>
</dbReference>
<keyword evidence="1" id="KW-0812">Transmembrane</keyword>
<feature type="transmembrane region" description="Helical" evidence="1">
    <location>
        <begin position="34"/>
        <end position="59"/>
    </location>
</feature>
<proteinExistence type="predicted"/>
<reference evidence="2 3" key="1">
    <citation type="journal article" date="2015" name="Microbes Environ.">
        <title>Distribution and evolution of nitrogen fixation genes in the phylum bacteroidetes.</title>
        <authorList>
            <person name="Inoue J."/>
            <person name="Oshima K."/>
            <person name="Suda W."/>
            <person name="Sakamoto M."/>
            <person name="Iino T."/>
            <person name="Noda S."/>
            <person name="Hongoh Y."/>
            <person name="Hattori M."/>
            <person name="Ohkuma M."/>
        </authorList>
    </citation>
    <scope>NUCLEOTIDE SEQUENCE [LARGE SCALE GENOMIC DNA]</scope>
    <source>
        <strain evidence="2">JCM 15548</strain>
    </source>
</reference>
<feature type="transmembrane region" description="Helical" evidence="1">
    <location>
        <begin position="479"/>
        <end position="504"/>
    </location>
</feature>
<feature type="transmembrane region" description="Helical" evidence="1">
    <location>
        <begin position="391"/>
        <end position="411"/>
    </location>
</feature>
<dbReference type="PANTHER" id="PTHR30282">
    <property type="entry name" value="P-AMINOBENZOYL GLUTAMATE TRANSPORTER"/>
    <property type="match status" value="1"/>
</dbReference>
<accession>A0A0E9LVR0</accession>
<feature type="transmembrane region" description="Helical" evidence="1">
    <location>
        <begin position="129"/>
        <end position="160"/>
    </location>
</feature>
<dbReference type="OrthoDB" id="1111220at2"/>
<dbReference type="GO" id="GO:0015558">
    <property type="term" value="F:secondary active p-aminobenzoyl-glutamate transmembrane transporter activity"/>
    <property type="evidence" value="ECO:0007669"/>
    <property type="project" value="InterPro"/>
</dbReference>
<feature type="transmembrane region" description="Helical" evidence="1">
    <location>
        <begin position="172"/>
        <end position="198"/>
    </location>
</feature>
<feature type="transmembrane region" description="Helical" evidence="1">
    <location>
        <begin position="352"/>
        <end position="371"/>
    </location>
</feature>
<keyword evidence="1" id="KW-1133">Transmembrane helix</keyword>
<name>A0A0E9LVR0_9BACT</name>